<keyword evidence="2" id="KW-1185">Reference proteome</keyword>
<organism evidence="1 2">
    <name type="scientific">Glossina austeni</name>
    <name type="common">Savannah tsetse fly</name>
    <dbReference type="NCBI Taxonomy" id="7395"/>
    <lineage>
        <taxon>Eukaryota</taxon>
        <taxon>Metazoa</taxon>
        <taxon>Ecdysozoa</taxon>
        <taxon>Arthropoda</taxon>
        <taxon>Hexapoda</taxon>
        <taxon>Insecta</taxon>
        <taxon>Pterygota</taxon>
        <taxon>Neoptera</taxon>
        <taxon>Endopterygota</taxon>
        <taxon>Diptera</taxon>
        <taxon>Brachycera</taxon>
        <taxon>Muscomorpha</taxon>
        <taxon>Hippoboscoidea</taxon>
        <taxon>Glossinidae</taxon>
        <taxon>Glossina</taxon>
    </lineage>
</organism>
<dbReference type="AlphaFoldDB" id="A0A1A9V9N4"/>
<sequence>MVIQLHVFVHISLCSLQINKFIKSKVFSSVLRSNSNNLVQILVHNTTNMSQKLIYRLRLLICIAVVPTVFTLECYECNNPTNCASPSVIQCDQSAANRTRDELKLYFLNVPDIISSNYMCMRVNSSQGNGITTNIHGCIYDETKACNLTLNTAGSHWSKKSCLYCSTDLCNSAPNIADYSSSAVAIITLSVATLLLTNVPGC</sequence>
<reference evidence="1" key="1">
    <citation type="submission" date="2020-05" db="UniProtKB">
        <authorList>
            <consortium name="EnsemblMetazoa"/>
        </authorList>
    </citation>
    <scope>IDENTIFICATION</scope>
    <source>
        <strain evidence="1">TTRI</strain>
    </source>
</reference>
<protein>
    <recommendedName>
        <fullName evidence="3">Protein sleepless</fullName>
    </recommendedName>
</protein>
<evidence type="ECO:0000313" key="2">
    <source>
        <dbReference type="Proteomes" id="UP000078200"/>
    </source>
</evidence>
<accession>A0A1A9V9N4</accession>
<evidence type="ECO:0008006" key="3">
    <source>
        <dbReference type="Google" id="ProtNLM"/>
    </source>
</evidence>
<dbReference type="VEuPathDB" id="VectorBase:GAUT030270"/>
<proteinExistence type="predicted"/>
<name>A0A1A9V9N4_GLOAU</name>
<dbReference type="Proteomes" id="UP000078200">
    <property type="component" value="Unassembled WGS sequence"/>
</dbReference>
<dbReference type="EnsemblMetazoa" id="GAUT030270-RA">
    <property type="protein sequence ID" value="GAUT030270-PA"/>
    <property type="gene ID" value="GAUT030270"/>
</dbReference>
<evidence type="ECO:0000313" key="1">
    <source>
        <dbReference type="EnsemblMetazoa" id="GAUT030270-PA"/>
    </source>
</evidence>